<keyword evidence="2" id="KW-0472">Membrane</keyword>
<comment type="caution">
    <text evidence="3">The sequence shown here is derived from an EMBL/GenBank/DDBJ whole genome shotgun (WGS) entry which is preliminary data.</text>
</comment>
<reference evidence="3" key="1">
    <citation type="journal article" date="2021" name="J Fungi (Basel)">
        <title>Virulence traits and population genomics of the black yeast Aureobasidium melanogenum.</title>
        <authorList>
            <person name="Cernosa A."/>
            <person name="Sun X."/>
            <person name="Gostincar C."/>
            <person name="Fang C."/>
            <person name="Gunde-Cimerman N."/>
            <person name="Song Z."/>
        </authorList>
    </citation>
    <scope>NUCLEOTIDE SEQUENCE</scope>
    <source>
        <strain evidence="3">EXF-9911</strain>
    </source>
</reference>
<evidence type="ECO:0000313" key="3">
    <source>
        <dbReference type="EMBL" id="KAG9690521.1"/>
    </source>
</evidence>
<proteinExistence type="predicted"/>
<name>A0A9P8EGS9_AURME</name>
<dbReference type="EMBL" id="JAHFXF010000305">
    <property type="protein sequence ID" value="KAG9690521.1"/>
    <property type="molecule type" value="Genomic_DNA"/>
</dbReference>
<dbReference type="Proteomes" id="UP000779574">
    <property type="component" value="Unassembled WGS sequence"/>
</dbReference>
<evidence type="ECO:0000256" key="2">
    <source>
        <dbReference type="SAM" id="Phobius"/>
    </source>
</evidence>
<sequence>MASHDYYNTSTTNNNQPGYNSYTTHTSPFDDNHYPSYSSSWNNLSNQPTPSDGRDPFQDDHAVPMHSYRPKHSSQSSTAPVITPEYHDPFVRDAKPRSRSRPPRSPPVKGWRRHFTGRVTWVCYFLTLVQVIVFIAEIVKNAVLTKSPIEIHPQFNPMIGPSPYVLINMGARYQPCMHNMHNIQDRASGNITWP</sequence>
<evidence type="ECO:0000256" key="1">
    <source>
        <dbReference type="SAM" id="MobiDB-lite"/>
    </source>
</evidence>
<feature type="non-terminal residue" evidence="3">
    <location>
        <position position="194"/>
    </location>
</feature>
<feature type="region of interest" description="Disordered" evidence="1">
    <location>
        <begin position="1"/>
        <end position="110"/>
    </location>
</feature>
<reference evidence="3" key="2">
    <citation type="submission" date="2021-08" db="EMBL/GenBank/DDBJ databases">
        <authorList>
            <person name="Gostincar C."/>
            <person name="Sun X."/>
            <person name="Song Z."/>
            <person name="Gunde-Cimerman N."/>
        </authorList>
    </citation>
    <scope>NUCLEOTIDE SEQUENCE</scope>
    <source>
        <strain evidence="3">EXF-9911</strain>
    </source>
</reference>
<feature type="transmembrane region" description="Helical" evidence="2">
    <location>
        <begin position="119"/>
        <end position="139"/>
    </location>
</feature>
<organism evidence="3 4">
    <name type="scientific">Aureobasidium melanogenum</name>
    <name type="common">Aureobasidium pullulans var. melanogenum</name>
    <dbReference type="NCBI Taxonomy" id="46634"/>
    <lineage>
        <taxon>Eukaryota</taxon>
        <taxon>Fungi</taxon>
        <taxon>Dikarya</taxon>
        <taxon>Ascomycota</taxon>
        <taxon>Pezizomycotina</taxon>
        <taxon>Dothideomycetes</taxon>
        <taxon>Dothideomycetidae</taxon>
        <taxon>Dothideales</taxon>
        <taxon>Saccotheciaceae</taxon>
        <taxon>Aureobasidium</taxon>
    </lineage>
</organism>
<feature type="compositionally biased region" description="Basic and acidic residues" evidence="1">
    <location>
        <begin position="52"/>
        <end position="63"/>
    </location>
</feature>
<protein>
    <submittedName>
        <fullName evidence="3">Rhomboid-domain-containing protein</fullName>
    </submittedName>
</protein>
<gene>
    <name evidence="3" type="ORF">KCU76_g8093</name>
</gene>
<dbReference type="AlphaFoldDB" id="A0A9P8EGS9"/>
<feature type="compositionally biased region" description="Polar residues" evidence="1">
    <location>
        <begin position="34"/>
        <end position="50"/>
    </location>
</feature>
<accession>A0A9P8EGS9</accession>
<evidence type="ECO:0000313" key="4">
    <source>
        <dbReference type="Proteomes" id="UP000779574"/>
    </source>
</evidence>
<feature type="compositionally biased region" description="Basic and acidic residues" evidence="1">
    <location>
        <begin position="85"/>
        <end position="96"/>
    </location>
</feature>
<keyword evidence="2" id="KW-0812">Transmembrane</keyword>
<feature type="compositionally biased region" description="Polar residues" evidence="1">
    <location>
        <begin position="1"/>
        <end position="27"/>
    </location>
</feature>
<keyword evidence="2" id="KW-1133">Transmembrane helix</keyword>